<dbReference type="EMBL" id="JBHUNE010000002">
    <property type="protein sequence ID" value="MFD2757175.1"/>
    <property type="molecule type" value="Genomic_DNA"/>
</dbReference>
<gene>
    <name evidence="3" type="primary">dprA</name>
    <name evidence="3" type="ORF">ACFSW7_02135</name>
</gene>
<dbReference type="PANTHER" id="PTHR43022">
    <property type="entry name" value="PROTEIN SMF"/>
    <property type="match status" value="1"/>
</dbReference>
<evidence type="ECO:0000259" key="2">
    <source>
        <dbReference type="Pfam" id="PF02481"/>
    </source>
</evidence>
<dbReference type="Pfam" id="PF02481">
    <property type="entry name" value="DNA_processg_A"/>
    <property type="match status" value="1"/>
</dbReference>
<dbReference type="NCBIfam" id="TIGR00732">
    <property type="entry name" value="dprA"/>
    <property type="match status" value="1"/>
</dbReference>
<evidence type="ECO:0000256" key="1">
    <source>
        <dbReference type="ARBA" id="ARBA00006525"/>
    </source>
</evidence>
<accession>A0ABW5UVA1</accession>
<dbReference type="Gene3D" id="3.40.50.450">
    <property type="match status" value="1"/>
</dbReference>
<reference evidence="4" key="1">
    <citation type="journal article" date="2019" name="Int. J. Syst. Evol. Microbiol.">
        <title>The Global Catalogue of Microorganisms (GCM) 10K type strain sequencing project: providing services to taxonomists for standard genome sequencing and annotation.</title>
        <authorList>
            <consortium name="The Broad Institute Genomics Platform"/>
            <consortium name="The Broad Institute Genome Sequencing Center for Infectious Disease"/>
            <person name="Wu L."/>
            <person name="Ma J."/>
        </authorList>
    </citation>
    <scope>NUCLEOTIDE SEQUENCE [LARGE SCALE GENOMIC DNA]</scope>
    <source>
        <strain evidence="4">TISTR 1514</strain>
    </source>
</reference>
<protein>
    <submittedName>
        <fullName evidence="3">DNA-processing protein DprA</fullName>
    </submittedName>
</protein>
<name>A0ABW5UVA1_9MICO</name>
<feature type="domain" description="Smf/DprA SLOG" evidence="2">
    <location>
        <begin position="115"/>
        <end position="327"/>
    </location>
</feature>
<proteinExistence type="inferred from homology"/>
<dbReference type="SUPFAM" id="SSF102405">
    <property type="entry name" value="MCP/YpsA-like"/>
    <property type="match status" value="1"/>
</dbReference>
<dbReference type="InterPro" id="IPR057666">
    <property type="entry name" value="DrpA_SLOG"/>
</dbReference>
<dbReference type="InterPro" id="IPR003488">
    <property type="entry name" value="DprA"/>
</dbReference>
<evidence type="ECO:0000313" key="4">
    <source>
        <dbReference type="Proteomes" id="UP001597492"/>
    </source>
</evidence>
<sequence length="415" mass="43484">MRSTQSTLESLARPLRVGRVSAADPLDVVARMCWTCVAEPGDGAAGLLVQQLGAGCIFELFAGGRDQVVRDVFAADPVEARSVNWRKSLDTWAPRLDLERNLPLLHAATQLDATFLSPGDDLWPTQLDDLGVHAPIGLWVRGNPAHLRPDARSLSLVGSRAATEYGLEAAGELAVAAVTYGLAVVSGGAYGIDAQAHRVALASGGSTVAFMAGGIDRLYPVGNSGVFERMLSGNGTVVSEVPCGQPPTKWRFLHRNRLIAALSPATIVVEAGARSGALNTANHANALGREVGAVPGAITSASSEGCHRLIRAGEATMVSSGDEALELWRSATGGRLFVDGEVDAHPTLLGADDLDGMRLSDAAVRVLDALRPRRGNGEAELAALAGLSIADTRAGLAELELLDRAFQDGTGWRRR</sequence>
<comment type="caution">
    <text evidence="3">The sequence shown here is derived from an EMBL/GenBank/DDBJ whole genome shotgun (WGS) entry which is preliminary data.</text>
</comment>
<comment type="similarity">
    <text evidence="1">Belongs to the DprA/Smf family.</text>
</comment>
<dbReference type="RefSeq" id="WP_019619264.1">
    <property type="nucleotide sequence ID" value="NZ_JBHUNE010000002.1"/>
</dbReference>
<evidence type="ECO:0000313" key="3">
    <source>
        <dbReference type="EMBL" id="MFD2757175.1"/>
    </source>
</evidence>
<organism evidence="3 4">
    <name type="scientific">Gulosibacter faecalis</name>
    <dbReference type="NCBI Taxonomy" id="272240"/>
    <lineage>
        <taxon>Bacteria</taxon>
        <taxon>Bacillati</taxon>
        <taxon>Actinomycetota</taxon>
        <taxon>Actinomycetes</taxon>
        <taxon>Micrococcales</taxon>
        <taxon>Microbacteriaceae</taxon>
        <taxon>Gulosibacter</taxon>
    </lineage>
</organism>
<keyword evidence="4" id="KW-1185">Reference proteome</keyword>
<dbReference type="PANTHER" id="PTHR43022:SF1">
    <property type="entry name" value="PROTEIN SMF"/>
    <property type="match status" value="1"/>
</dbReference>
<dbReference type="Proteomes" id="UP001597492">
    <property type="component" value="Unassembled WGS sequence"/>
</dbReference>